<evidence type="ECO:0000256" key="2">
    <source>
        <dbReference type="ARBA" id="ARBA00022475"/>
    </source>
</evidence>
<keyword evidence="2" id="KW-1003">Cell membrane</keyword>
<feature type="transmembrane region" description="Helical" evidence="8">
    <location>
        <begin position="82"/>
        <end position="102"/>
    </location>
</feature>
<dbReference type="RefSeq" id="WP_080805803.1">
    <property type="nucleotide sequence ID" value="NZ_CP021983.2"/>
</dbReference>
<dbReference type="KEGG" id="hhg:XM38_038860"/>
<dbReference type="EMBL" id="CP021983">
    <property type="protein sequence ID" value="ASC72926.1"/>
    <property type="molecule type" value="Genomic_DNA"/>
</dbReference>
<sequence length="548" mass="61516">MHISGVPQGASRQRPIDRWAIGLLLAGLLWRLGVASGLPLGFDEAYYYLYSRHLHWGYFDHPAMVAWTTGLGWWLTGWLSPLTVRIGALLLYTVSLGLLYLTAFHLFDRRAARLTLVIATLTPLFLVGFGILTSPDNGLIFFWSLALYLAAQEFFPTKFPERDYRPTARLGGIGLCLGGACLSKYHGFVLALGLVGFCLSQRPYRRALRSPWLLVALGLFALVLIPLLYWNSQHDWISFRFQLAMRFEAGEEPTAYSWSQMLGYWLAIIAYLFPTLGVVFWWVGMRSLLGPWYQRLRGKPSALSVPLRHKQHFILWSSLPLILGFTWLGGNQAILPAWPAPGFWALTLLVGAYAAQWQTHSPTWVRRWLGGTGITVATLLLVALSHLSLGTLQRPGHFAVAGGMIPPQQDASTQMIDVLQLRQRLAEQPEIMEALAAADFIVTNDLFVAGYLDMALQPLLSRPVTCFSQDPRGFAFWFDQRQWLGTDAVFMTTAWAADNAAGIEGIRPYFARVDPLATIPLERGKIPVEHVMLYTADNLLQPYAYPYP</sequence>
<keyword evidence="5 8" id="KW-0812">Transmembrane</keyword>
<evidence type="ECO:0000256" key="8">
    <source>
        <dbReference type="SAM" id="Phobius"/>
    </source>
</evidence>
<feature type="transmembrane region" description="Helical" evidence="8">
    <location>
        <begin position="21"/>
        <end position="42"/>
    </location>
</feature>
<feature type="transmembrane region" description="Helical" evidence="8">
    <location>
        <begin position="313"/>
        <end position="330"/>
    </location>
</feature>
<dbReference type="PANTHER" id="PTHR33908">
    <property type="entry name" value="MANNOSYLTRANSFERASE YKCB-RELATED"/>
    <property type="match status" value="1"/>
</dbReference>
<name>A0A1Z3HRP7_9CYAN</name>
<dbReference type="STRING" id="1641165.XM38_03010"/>
<evidence type="ECO:0000256" key="3">
    <source>
        <dbReference type="ARBA" id="ARBA00022676"/>
    </source>
</evidence>
<dbReference type="InterPro" id="IPR050297">
    <property type="entry name" value="LipidA_mod_glycosyltrf_83"/>
</dbReference>
<dbReference type="GO" id="GO:0009103">
    <property type="term" value="P:lipopolysaccharide biosynthetic process"/>
    <property type="evidence" value="ECO:0007669"/>
    <property type="project" value="UniProtKB-ARBA"/>
</dbReference>
<evidence type="ECO:0000313" key="11">
    <source>
        <dbReference type="Proteomes" id="UP000191901"/>
    </source>
</evidence>
<feature type="transmembrane region" description="Helical" evidence="8">
    <location>
        <begin position="262"/>
        <end position="283"/>
    </location>
</feature>
<feature type="domain" description="Glycosyltransferase RgtA/B/C/D-like" evidence="9">
    <location>
        <begin position="60"/>
        <end position="230"/>
    </location>
</feature>
<accession>A0A1Z3HRP7</accession>
<dbReference type="OrthoDB" id="9811222at2"/>
<evidence type="ECO:0000256" key="7">
    <source>
        <dbReference type="ARBA" id="ARBA00023136"/>
    </source>
</evidence>
<evidence type="ECO:0000259" key="9">
    <source>
        <dbReference type="Pfam" id="PF13231"/>
    </source>
</evidence>
<proteinExistence type="predicted"/>
<keyword evidence="7 8" id="KW-0472">Membrane</keyword>
<feature type="transmembrane region" description="Helical" evidence="8">
    <location>
        <begin position="368"/>
        <end position="389"/>
    </location>
</feature>
<keyword evidence="3" id="KW-0328">Glycosyltransferase</keyword>
<protein>
    <recommendedName>
        <fullName evidence="9">Glycosyltransferase RgtA/B/C/D-like domain-containing protein</fullName>
    </recommendedName>
</protein>
<evidence type="ECO:0000256" key="4">
    <source>
        <dbReference type="ARBA" id="ARBA00022679"/>
    </source>
</evidence>
<organism evidence="10 11">
    <name type="scientific">Halomicronema hongdechloris C2206</name>
    <dbReference type="NCBI Taxonomy" id="1641165"/>
    <lineage>
        <taxon>Bacteria</taxon>
        <taxon>Bacillati</taxon>
        <taxon>Cyanobacteriota</taxon>
        <taxon>Cyanophyceae</taxon>
        <taxon>Nodosilineales</taxon>
        <taxon>Nodosilineaceae</taxon>
        <taxon>Halomicronema</taxon>
    </lineage>
</organism>
<dbReference type="InterPro" id="IPR038731">
    <property type="entry name" value="RgtA/B/C-like"/>
</dbReference>
<dbReference type="GO" id="GO:0016763">
    <property type="term" value="F:pentosyltransferase activity"/>
    <property type="evidence" value="ECO:0007669"/>
    <property type="project" value="TreeGrafter"/>
</dbReference>
<feature type="transmembrane region" description="Helical" evidence="8">
    <location>
        <begin position="336"/>
        <end position="356"/>
    </location>
</feature>
<evidence type="ECO:0000256" key="6">
    <source>
        <dbReference type="ARBA" id="ARBA00022989"/>
    </source>
</evidence>
<keyword evidence="4" id="KW-0808">Transferase</keyword>
<evidence type="ECO:0000256" key="5">
    <source>
        <dbReference type="ARBA" id="ARBA00022692"/>
    </source>
</evidence>
<reference evidence="10 11" key="1">
    <citation type="journal article" date="2016" name="Biochim. Biophys. Acta">
        <title>Characterization of red-shifted phycobilisomes isolated from the chlorophyll f-containing cyanobacterium Halomicronema hongdechloris.</title>
        <authorList>
            <person name="Li Y."/>
            <person name="Lin Y."/>
            <person name="Garvey C.J."/>
            <person name="Birch D."/>
            <person name="Corkery R.W."/>
            <person name="Loughlin P.C."/>
            <person name="Scheer H."/>
            <person name="Willows R.D."/>
            <person name="Chen M."/>
        </authorList>
    </citation>
    <scope>NUCLEOTIDE SEQUENCE [LARGE SCALE GENOMIC DNA]</scope>
    <source>
        <strain evidence="10 11">C2206</strain>
    </source>
</reference>
<evidence type="ECO:0000256" key="1">
    <source>
        <dbReference type="ARBA" id="ARBA00004651"/>
    </source>
</evidence>
<dbReference type="PANTHER" id="PTHR33908:SF11">
    <property type="entry name" value="MEMBRANE PROTEIN"/>
    <property type="match status" value="1"/>
</dbReference>
<feature type="transmembrane region" description="Helical" evidence="8">
    <location>
        <begin position="212"/>
        <end position="230"/>
    </location>
</feature>
<gene>
    <name evidence="10" type="ORF">XM38_038860</name>
</gene>
<keyword evidence="11" id="KW-1185">Reference proteome</keyword>
<dbReference type="AlphaFoldDB" id="A0A1Z3HRP7"/>
<dbReference type="Pfam" id="PF13231">
    <property type="entry name" value="PMT_2"/>
    <property type="match status" value="1"/>
</dbReference>
<feature type="transmembrane region" description="Helical" evidence="8">
    <location>
        <begin position="114"/>
        <end position="132"/>
    </location>
</feature>
<dbReference type="Proteomes" id="UP000191901">
    <property type="component" value="Chromosome"/>
</dbReference>
<comment type="subcellular location">
    <subcellularLocation>
        <location evidence="1">Cell membrane</location>
        <topology evidence="1">Multi-pass membrane protein</topology>
    </subcellularLocation>
</comment>
<evidence type="ECO:0000313" key="10">
    <source>
        <dbReference type="EMBL" id="ASC72926.1"/>
    </source>
</evidence>
<keyword evidence="6 8" id="KW-1133">Transmembrane helix</keyword>
<dbReference type="GO" id="GO:0005886">
    <property type="term" value="C:plasma membrane"/>
    <property type="evidence" value="ECO:0007669"/>
    <property type="project" value="UniProtKB-SubCell"/>
</dbReference>